<dbReference type="Gene3D" id="3.30.430.20">
    <property type="entry name" value="Gnk2 domain, C-X8-C-X2-C motif"/>
    <property type="match status" value="1"/>
</dbReference>
<evidence type="ECO:0000256" key="8">
    <source>
        <dbReference type="ARBA" id="ARBA00022741"/>
    </source>
</evidence>
<dbReference type="FunFam" id="1.10.510.10:FF:000240">
    <property type="entry name" value="Lectin-domain containing receptor kinase A4.3"/>
    <property type="match status" value="1"/>
</dbReference>
<dbReference type="InterPro" id="IPR008271">
    <property type="entry name" value="Ser/Thr_kinase_AS"/>
</dbReference>
<dbReference type="InterPro" id="IPR002902">
    <property type="entry name" value="GNK2"/>
</dbReference>
<evidence type="ECO:0000256" key="7">
    <source>
        <dbReference type="ARBA" id="ARBA00022737"/>
    </source>
</evidence>
<dbReference type="PROSITE" id="PS51473">
    <property type="entry name" value="GNK2"/>
    <property type="match status" value="1"/>
</dbReference>
<name>A0ABC9GG35_9POAL</name>
<dbReference type="InterPro" id="IPR000719">
    <property type="entry name" value="Prot_kinase_dom"/>
</dbReference>
<keyword evidence="4" id="KW-1003">Cell membrane</keyword>
<accession>A0ABC9GG35</accession>
<dbReference type="CDD" id="cd23509">
    <property type="entry name" value="Gnk2-like"/>
    <property type="match status" value="2"/>
</dbReference>
<dbReference type="Pfam" id="PF00069">
    <property type="entry name" value="Pkinase"/>
    <property type="match status" value="1"/>
</dbReference>
<keyword evidence="7" id="KW-0677">Repeat</keyword>
<dbReference type="SMART" id="SM00220">
    <property type="entry name" value="S_TKc"/>
    <property type="match status" value="1"/>
</dbReference>
<keyword evidence="17" id="KW-1185">Reference proteome</keyword>
<gene>
    <name evidence="16" type="ORF">URODEC1_LOCUS115624</name>
</gene>
<dbReference type="InterPro" id="IPR050528">
    <property type="entry name" value="L-type_Lectin-RKs"/>
</dbReference>
<evidence type="ECO:0000313" key="16">
    <source>
        <dbReference type="EMBL" id="CAL5093964.1"/>
    </source>
</evidence>
<protein>
    <recommendedName>
        <fullName evidence="18">Protein kinase domain-containing protein</fullName>
    </recommendedName>
</protein>
<dbReference type="GO" id="GO:0005524">
    <property type="term" value="F:ATP binding"/>
    <property type="evidence" value="ECO:0007669"/>
    <property type="project" value="UniProtKB-KW"/>
</dbReference>
<dbReference type="EMBL" id="OZ075119">
    <property type="protein sequence ID" value="CAL5093964.1"/>
    <property type="molecule type" value="Genomic_DNA"/>
</dbReference>
<evidence type="ECO:0000256" key="12">
    <source>
        <dbReference type="ARBA" id="ARBA00023170"/>
    </source>
</evidence>
<evidence type="ECO:0000313" key="17">
    <source>
        <dbReference type="Proteomes" id="UP001497457"/>
    </source>
</evidence>
<evidence type="ECO:0000256" key="3">
    <source>
        <dbReference type="ARBA" id="ARBA00010217"/>
    </source>
</evidence>
<keyword evidence="12" id="KW-0675">Receptor</keyword>
<evidence type="ECO:0000256" key="11">
    <source>
        <dbReference type="ARBA" id="ARBA00023136"/>
    </source>
</evidence>
<evidence type="ECO:0000256" key="1">
    <source>
        <dbReference type="ARBA" id="ARBA00004251"/>
    </source>
</evidence>
<dbReference type="InterPro" id="IPR038408">
    <property type="entry name" value="GNK2_sf"/>
</dbReference>
<dbReference type="SUPFAM" id="SSF56112">
    <property type="entry name" value="Protein kinase-like (PK-like)"/>
    <property type="match status" value="1"/>
</dbReference>
<keyword evidence="9" id="KW-0067">ATP-binding</keyword>
<evidence type="ECO:0000256" key="6">
    <source>
        <dbReference type="ARBA" id="ARBA00022729"/>
    </source>
</evidence>
<feature type="domain" description="Protein kinase" evidence="14">
    <location>
        <begin position="1"/>
        <end position="402"/>
    </location>
</feature>
<evidence type="ECO:0008006" key="18">
    <source>
        <dbReference type="Google" id="ProtNLM"/>
    </source>
</evidence>
<evidence type="ECO:0000259" key="15">
    <source>
        <dbReference type="PROSITE" id="PS51473"/>
    </source>
</evidence>
<feature type="domain" description="Gnk2-homologous" evidence="15">
    <location>
        <begin position="66"/>
        <end position="176"/>
    </location>
</feature>
<evidence type="ECO:0000256" key="10">
    <source>
        <dbReference type="ARBA" id="ARBA00022989"/>
    </source>
</evidence>
<keyword evidence="5" id="KW-0812">Transmembrane</keyword>
<dbReference type="GO" id="GO:0002229">
    <property type="term" value="P:defense response to oomycetes"/>
    <property type="evidence" value="ECO:0007669"/>
    <property type="project" value="UniProtKB-ARBA"/>
</dbReference>
<organism evidence="16 17">
    <name type="scientific">Urochloa decumbens</name>
    <dbReference type="NCBI Taxonomy" id="240449"/>
    <lineage>
        <taxon>Eukaryota</taxon>
        <taxon>Viridiplantae</taxon>
        <taxon>Streptophyta</taxon>
        <taxon>Embryophyta</taxon>
        <taxon>Tracheophyta</taxon>
        <taxon>Spermatophyta</taxon>
        <taxon>Magnoliopsida</taxon>
        <taxon>Liliopsida</taxon>
        <taxon>Poales</taxon>
        <taxon>Poaceae</taxon>
        <taxon>PACMAD clade</taxon>
        <taxon>Panicoideae</taxon>
        <taxon>Panicodae</taxon>
        <taxon>Paniceae</taxon>
        <taxon>Melinidinae</taxon>
        <taxon>Urochloa</taxon>
    </lineage>
</organism>
<sequence length="451" mass="49180">MNELPSSAIANRGFQYGTAGDAPDSVFGLTMCYADLNWTAREMMSFYDEACILRYSDTPFASVADTDIALYEWNDSSFVADTAGFKATRWELMARLSAEASVSSLRLANGSRGYTDSQGVEQVLYGFAQCTRDLNASECGRCLAFFLADIPVSLPNSTYGSAMGYSCYMACSVGEELSLTIPPEIAEPPLPSTTSYTPPGPAEAPQHCSAYRLVPWRWHEIVLGIGSALLYLHQDWEQRVVHRDIKPSNVMLDASFNAKLGDFGLARLVDHNRESHTTALAGTMGYMDPECMVTGSTSAVSDVYSFGVVALEIACGRRPIVVLQEAQEESTTMYLVQWVWELYGRGRILDAADSRLNGEFDNQEMERVMVTALWCAHPDRSMRPSIRQAVNVLRLEAPLPILPPAMPVAMFVPPVRVVLSESVDVTGSSASSGAGTARSSAVLTEASSLLR</sequence>
<evidence type="ECO:0000256" key="5">
    <source>
        <dbReference type="ARBA" id="ARBA00022692"/>
    </source>
</evidence>
<keyword evidence="8" id="KW-0547">Nucleotide-binding</keyword>
<comment type="similarity">
    <text evidence="2">In the N-terminal section; belongs to the leguminous lectin family.</text>
</comment>
<dbReference type="InterPro" id="IPR011009">
    <property type="entry name" value="Kinase-like_dom_sf"/>
</dbReference>
<keyword evidence="11" id="KW-0472">Membrane</keyword>
<evidence type="ECO:0000256" key="4">
    <source>
        <dbReference type="ARBA" id="ARBA00022475"/>
    </source>
</evidence>
<dbReference type="FunFam" id="3.30.430.20:FF:000016">
    <property type="entry name" value="Cysteine-rich receptor-like protein kinase 10"/>
    <property type="match status" value="1"/>
</dbReference>
<dbReference type="Pfam" id="PF01657">
    <property type="entry name" value="Stress-antifung"/>
    <property type="match status" value="1"/>
</dbReference>
<dbReference type="Gene3D" id="1.10.510.10">
    <property type="entry name" value="Transferase(Phosphotransferase) domain 1"/>
    <property type="match status" value="1"/>
</dbReference>
<dbReference type="PROSITE" id="PS00108">
    <property type="entry name" value="PROTEIN_KINASE_ST"/>
    <property type="match status" value="1"/>
</dbReference>
<reference evidence="16 17" key="2">
    <citation type="submission" date="2024-10" db="EMBL/GenBank/DDBJ databases">
        <authorList>
            <person name="Ryan C."/>
        </authorList>
    </citation>
    <scope>NUCLEOTIDE SEQUENCE [LARGE SCALE GENOMIC DNA]</scope>
</reference>
<keyword evidence="13" id="KW-0325">Glycoprotein</keyword>
<dbReference type="PANTHER" id="PTHR27007">
    <property type="match status" value="1"/>
</dbReference>
<reference evidence="17" key="1">
    <citation type="submission" date="2024-06" db="EMBL/GenBank/DDBJ databases">
        <authorList>
            <person name="Ryan C."/>
        </authorList>
    </citation>
    <scope>NUCLEOTIDE SEQUENCE [LARGE SCALE GENOMIC DNA]</scope>
</reference>
<evidence type="ECO:0000259" key="14">
    <source>
        <dbReference type="PROSITE" id="PS50011"/>
    </source>
</evidence>
<evidence type="ECO:0000256" key="9">
    <source>
        <dbReference type="ARBA" id="ARBA00022840"/>
    </source>
</evidence>
<dbReference type="GO" id="GO:0005886">
    <property type="term" value="C:plasma membrane"/>
    <property type="evidence" value="ECO:0007669"/>
    <property type="project" value="UniProtKB-SubCell"/>
</dbReference>
<dbReference type="AlphaFoldDB" id="A0ABC9GG35"/>
<evidence type="ECO:0000256" key="2">
    <source>
        <dbReference type="ARBA" id="ARBA00008536"/>
    </source>
</evidence>
<keyword evidence="6" id="KW-0732">Signal</keyword>
<keyword evidence="10" id="KW-1133">Transmembrane helix</keyword>
<dbReference type="Proteomes" id="UP001497457">
    <property type="component" value="Chromosome 9rd"/>
</dbReference>
<comment type="similarity">
    <text evidence="3">In the C-terminal section; belongs to the protein kinase superfamily. Ser/Thr protein kinase family.</text>
</comment>
<comment type="subcellular location">
    <subcellularLocation>
        <location evidence="1">Cell membrane</location>
        <topology evidence="1">Single-pass type I membrane protein</topology>
    </subcellularLocation>
</comment>
<evidence type="ECO:0000256" key="13">
    <source>
        <dbReference type="ARBA" id="ARBA00023180"/>
    </source>
</evidence>
<dbReference type="PROSITE" id="PS50011">
    <property type="entry name" value="PROTEIN_KINASE_DOM"/>
    <property type="match status" value="1"/>
</dbReference>
<proteinExistence type="inferred from homology"/>